<dbReference type="InterPro" id="IPR023393">
    <property type="entry name" value="START-like_dom_sf"/>
</dbReference>
<keyword evidence="4" id="KW-1185">Reference proteome</keyword>
<comment type="similarity">
    <text evidence="1">Belongs to the AHA1 family.</text>
</comment>
<comment type="caution">
    <text evidence="3">The sequence shown here is derived from an EMBL/GenBank/DDBJ whole genome shotgun (WGS) entry which is preliminary data.</text>
</comment>
<organism evidence="3 4">
    <name type="scientific">Luteimonas terricola</name>
    <dbReference type="NCBI Taxonomy" id="645597"/>
    <lineage>
        <taxon>Bacteria</taxon>
        <taxon>Pseudomonadati</taxon>
        <taxon>Pseudomonadota</taxon>
        <taxon>Gammaproteobacteria</taxon>
        <taxon>Lysobacterales</taxon>
        <taxon>Lysobacteraceae</taxon>
        <taxon>Luteimonas</taxon>
    </lineage>
</organism>
<evidence type="ECO:0000259" key="2">
    <source>
        <dbReference type="Pfam" id="PF08327"/>
    </source>
</evidence>
<gene>
    <name evidence="3" type="ORF">GCM10011394_02730</name>
</gene>
<dbReference type="Proteomes" id="UP000599009">
    <property type="component" value="Unassembled WGS sequence"/>
</dbReference>
<dbReference type="CDD" id="cd08897">
    <property type="entry name" value="SRPBCC_CalC_Aha1-like_4"/>
    <property type="match status" value="1"/>
</dbReference>
<dbReference type="EMBL" id="BMME01000001">
    <property type="protein sequence ID" value="GGJ97276.1"/>
    <property type="molecule type" value="Genomic_DNA"/>
</dbReference>
<evidence type="ECO:0000256" key="1">
    <source>
        <dbReference type="ARBA" id="ARBA00006817"/>
    </source>
</evidence>
<dbReference type="SUPFAM" id="SSF55961">
    <property type="entry name" value="Bet v1-like"/>
    <property type="match status" value="1"/>
</dbReference>
<dbReference type="Gene3D" id="3.30.530.20">
    <property type="match status" value="1"/>
</dbReference>
<sequence>MEDAMRITIETLVDASVDLVWDAWNTPADIERWNAASEDWHTTRSNVDLRDGGRFSSRMEAKDGSAGFDFEGTYTRVAPKQAIEYRMDDGREVATTFSESPGGVLVSTAFDAESENPVEMQRDGWQAILDSFKRYVEARA</sequence>
<reference evidence="4" key="1">
    <citation type="journal article" date="2019" name="Int. J. Syst. Evol. Microbiol.">
        <title>The Global Catalogue of Microorganisms (GCM) 10K type strain sequencing project: providing services to taxonomists for standard genome sequencing and annotation.</title>
        <authorList>
            <consortium name="The Broad Institute Genomics Platform"/>
            <consortium name="The Broad Institute Genome Sequencing Center for Infectious Disease"/>
            <person name="Wu L."/>
            <person name="Ma J."/>
        </authorList>
    </citation>
    <scope>NUCLEOTIDE SEQUENCE [LARGE SCALE GENOMIC DNA]</scope>
    <source>
        <strain evidence="4">CGMCC 1.8985</strain>
    </source>
</reference>
<protein>
    <recommendedName>
        <fullName evidence="2">Activator of Hsp90 ATPase homologue 1/2-like C-terminal domain-containing protein</fullName>
    </recommendedName>
</protein>
<proteinExistence type="inferred from homology"/>
<accession>A0ABQ2E777</accession>
<evidence type="ECO:0000313" key="4">
    <source>
        <dbReference type="Proteomes" id="UP000599009"/>
    </source>
</evidence>
<evidence type="ECO:0000313" key="3">
    <source>
        <dbReference type="EMBL" id="GGJ97276.1"/>
    </source>
</evidence>
<name>A0ABQ2E777_9GAMM</name>
<dbReference type="Pfam" id="PF08327">
    <property type="entry name" value="AHSA1"/>
    <property type="match status" value="1"/>
</dbReference>
<feature type="domain" description="Activator of Hsp90 ATPase homologue 1/2-like C-terminal" evidence="2">
    <location>
        <begin position="14"/>
        <end position="137"/>
    </location>
</feature>
<dbReference type="InterPro" id="IPR013538">
    <property type="entry name" value="ASHA1/2-like_C"/>
</dbReference>